<dbReference type="Pfam" id="PF00158">
    <property type="entry name" value="Sigma54_activat"/>
    <property type="match status" value="1"/>
</dbReference>
<dbReference type="SUPFAM" id="SSF52540">
    <property type="entry name" value="P-loop containing nucleoside triphosphate hydrolases"/>
    <property type="match status" value="1"/>
</dbReference>
<dbReference type="Pfam" id="PF25601">
    <property type="entry name" value="AAA_lid_14"/>
    <property type="match status" value="1"/>
</dbReference>
<dbReference type="EMBL" id="LGFO01000013">
    <property type="protein sequence ID" value="KUK37073.1"/>
    <property type="molecule type" value="Genomic_DNA"/>
</dbReference>
<feature type="domain" description="Sigma-54 factor interaction" evidence="8">
    <location>
        <begin position="143"/>
        <end position="370"/>
    </location>
</feature>
<dbReference type="Gene3D" id="3.40.50.300">
    <property type="entry name" value="P-loop containing nucleotide triphosphate hydrolases"/>
    <property type="match status" value="1"/>
</dbReference>
<dbReference type="FunFam" id="3.40.50.300:FF:000006">
    <property type="entry name" value="DNA-binding transcriptional regulator NtrC"/>
    <property type="match status" value="1"/>
</dbReference>
<dbReference type="GO" id="GO:0006355">
    <property type="term" value="P:regulation of DNA-templated transcription"/>
    <property type="evidence" value="ECO:0007669"/>
    <property type="project" value="InterPro"/>
</dbReference>
<dbReference type="PROSITE" id="PS00675">
    <property type="entry name" value="SIGMA54_INTERACT_1"/>
    <property type="match status" value="1"/>
</dbReference>
<reference evidence="11" key="1">
    <citation type="journal article" date="2015" name="MBio">
        <title>Genome-Resolved Metagenomic Analysis Reveals Roles for Candidate Phyla and Other Microbial Community Members in Biogeochemical Transformations in Oil Reservoirs.</title>
        <authorList>
            <person name="Hu P."/>
            <person name="Tom L."/>
            <person name="Singh A."/>
            <person name="Thomas B.C."/>
            <person name="Baker B.J."/>
            <person name="Piceno Y.M."/>
            <person name="Andersen G.L."/>
            <person name="Banfield J.F."/>
        </authorList>
    </citation>
    <scope>NUCLEOTIDE SEQUENCE [LARGE SCALE GENOMIC DNA]</scope>
</reference>
<dbReference type="AlphaFoldDB" id="A0A117LBM2"/>
<evidence type="ECO:0000256" key="7">
    <source>
        <dbReference type="PROSITE-ProRule" id="PRU00169"/>
    </source>
</evidence>
<dbReference type="Proteomes" id="UP000053326">
    <property type="component" value="Unassembled WGS sequence"/>
</dbReference>
<keyword evidence="4" id="KW-0805">Transcription regulation</keyword>
<evidence type="ECO:0000256" key="2">
    <source>
        <dbReference type="ARBA" id="ARBA00022741"/>
    </source>
</evidence>
<dbReference type="PANTHER" id="PTHR32071:SF119">
    <property type="entry name" value="SIGMA L-DEPENDENT TRANSCRIPTIONAL REGULATOR YPLP-RELATED"/>
    <property type="match status" value="1"/>
</dbReference>
<dbReference type="PANTHER" id="PTHR32071">
    <property type="entry name" value="TRANSCRIPTIONAL REGULATORY PROTEIN"/>
    <property type="match status" value="1"/>
</dbReference>
<keyword evidence="5" id="KW-0804">Transcription</keyword>
<dbReference type="Pfam" id="PF00072">
    <property type="entry name" value="Response_reg"/>
    <property type="match status" value="1"/>
</dbReference>
<organism evidence="10 11">
    <name type="scientific">Thermacetogenium phaeum</name>
    <dbReference type="NCBI Taxonomy" id="85874"/>
    <lineage>
        <taxon>Bacteria</taxon>
        <taxon>Bacillati</taxon>
        <taxon>Bacillota</taxon>
        <taxon>Clostridia</taxon>
        <taxon>Thermoanaerobacterales</taxon>
        <taxon>Thermoanaerobacteraceae</taxon>
        <taxon>Thermacetogenium</taxon>
    </lineage>
</organism>
<evidence type="ECO:0000259" key="9">
    <source>
        <dbReference type="PROSITE" id="PS50110"/>
    </source>
</evidence>
<keyword evidence="7" id="KW-0597">Phosphoprotein</keyword>
<evidence type="ECO:0000313" key="10">
    <source>
        <dbReference type="EMBL" id="KUK37073.1"/>
    </source>
</evidence>
<dbReference type="SMART" id="SM00448">
    <property type="entry name" value="REC"/>
    <property type="match status" value="1"/>
</dbReference>
<feature type="modified residue" description="4-aspartylphosphate" evidence="7">
    <location>
        <position position="53"/>
    </location>
</feature>
<sequence length="494" mass="56095">MNASILVVDDEKEMGEFFSYLLESKGHRVAVAVSGAEARKAFSKENFHLAIVDLKLPDTDGLTLLREFKAVQPECEVLIMTGYSTVRSAVEAIQIGAFDYLEKPFEDISELEEVINRALIRATAKKEIFSEKREQVLRAIGLISGKSEKFQRLLIIAEKLAQKNVTILLRGETGTGKELLARFIHLMSPRSHQPFLAVNCCALPENLMESELFGYQKGAFTGAVTNRKGIFELAHRGTLFLDEIGDASLSVQAKLLRVLETGEIMRLGGEEPIRVDVRVIAATNANLEELVKQKRFREDLFYRLDVVTLTLPPLRERKEDIPLLAEYFLSRHYPPDRVPKLRPEVLQALENYDWPGNIRELANVIAQVVAICEGPAVLKEHLPPKIFGDRVGHPLPRESFVEHNDQEAYPLISSQEEWFADLLERIRLFVETVDLENGFNLPQFLENFKQAKVYAARLLIERALKLAKGRYPKAAELLKASPRNLRYLHREKTI</sequence>
<evidence type="ECO:0000259" key="8">
    <source>
        <dbReference type="PROSITE" id="PS50045"/>
    </source>
</evidence>
<dbReference type="InterPro" id="IPR011006">
    <property type="entry name" value="CheY-like_superfamily"/>
</dbReference>
<feature type="domain" description="Response regulatory" evidence="9">
    <location>
        <begin position="4"/>
        <end position="118"/>
    </location>
</feature>
<dbReference type="GO" id="GO:0000160">
    <property type="term" value="P:phosphorelay signal transduction system"/>
    <property type="evidence" value="ECO:0007669"/>
    <property type="project" value="InterPro"/>
</dbReference>
<accession>A0A117LBM2</accession>
<evidence type="ECO:0000256" key="4">
    <source>
        <dbReference type="ARBA" id="ARBA00023015"/>
    </source>
</evidence>
<dbReference type="SMART" id="SM00382">
    <property type="entry name" value="AAA"/>
    <property type="match status" value="1"/>
</dbReference>
<dbReference type="SUPFAM" id="SSF52172">
    <property type="entry name" value="CheY-like"/>
    <property type="match status" value="1"/>
</dbReference>
<evidence type="ECO:0000256" key="5">
    <source>
        <dbReference type="ARBA" id="ARBA00023163"/>
    </source>
</evidence>
<dbReference type="InterPro" id="IPR001789">
    <property type="entry name" value="Sig_transdc_resp-reg_receiver"/>
</dbReference>
<dbReference type="GO" id="GO:0005524">
    <property type="term" value="F:ATP binding"/>
    <property type="evidence" value="ECO:0007669"/>
    <property type="project" value="UniProtKB-KW"/>
</dbReference>
<keyword evidence="3" id="KW-0067">ATP-binding</keyword>
<evidence type="ECO:0000256" key="1">
    <source>
        <dbReference type="ARBA" id="ARBA00018672"/>
    </source>
</evidence>
<evidence type="ECO:0000256" key="6">
    <source>
        <dbReference type="ARBA" id="ARBA00024867"/>
    </source>
</evidence>
<evidence type="ECO:0000256" key="3">
    <source>
        <dbReference type="ARBA" id="ARBA00022840"/>
    </source>
</evidence>
<gene>
    <name evidence="10" type="ORF">XD66_0210</name>
</gene>
<name>A0A117LBM2_9THEO</name>
<dbReference type="PROSITE" id="PS50110">
    <property type="entry name" value="RESPONSE_REGULATORY"/>
    <property type="match status" value="1"/>
</dbReference>
<dbReference type="InterPro" id="IPR027417">
    <property type="entry name" value="P-loop_NTPase"/>
</dbReference>
<dbReference type="InterPro" id="IPR025944">
    <property type="entry name" value="Sigma_54_int_dom_CS"/>
</dbReference>
<dbReference type="PROSITE" id="PS00688">
    <property type="entry name" value="SIGMA54_INTERACT_3"/>
    <property type="match status" value="1"/>
</dbReference>
<keyword evidence="2" id="KW-0547">Nucleotide-binding</keyword>
<comment type="caution">
    <text evidence="10">The sequence shown here is derived from an EMBL/GenBank/DDBJ whole genome shotgun (WGS) entry which is preliminary data.</text>
</comment>
<proteinExistence type="predicted"/>
<dbReference type="InterPro" id="IPR058031">
    <property type="entry name" value="AAA_lid_NorR"/>
</dbReference>
<evidence type="ECO:0000313" key="11">
    <source>
        <dbReference type="Proteomes" id="UP000053326"/>
    </source>
</evidence>
<dbReference type="PROSITE" id="PS50045">
    <property type="entry name" value="SIGMA54_INTERACT_4"/>
    <property type="match status" value="1"/>
</dbReference>
<dbReference type="Gene3D" id="3.40.50.2300">
    <property type="match status" value="1"/>
</dbReference>
<dbReference type="Gene3D" id="1.10.8.60">
    <property type="match status" value="1"/>
</dbReference>
<protein>
    <recommendedName>
        <fullName evidence="1">Stage 0 sporulation protein A homolog</fullName>
    </recommendedName>
</protein>
<dbReference type="InterPro" id="IPR003593">
    <property type="entry name" value="AAA+_ATPase"/>
</dbReference>
<dbReference type="InterPro" id="IPR002078">
    <property type="entry name" value="Sigma_54_int"/>
</dbReference>
<dbReference type="CDD" id="cd00009">
    <property type="entry name" value="AAA"/>
    <property type="match status" value="1"/>
</dbReference>
<dbReference type="InterPro" id="IPR025662">
    <property type="entry name" value="Sigma_54_int_dom_ATP-bd_1"/>
</dbReference>
<comment type="function">
    <text evidence="6">May play the central regulatory role in sporulation. It may be an element of the effector pathway responsible for the activation of sporulation genes in response to nutritional stress. Spo0A may act in concert with spo0H (a sigma factor) to control the expression of some genes that are critical to the sporulation process.</text>
</comment>